<dbReference type="InterPro" id="IPR036942">
    <property type="entry name" value="Beta-barrel_TonB_sf"/>
</dbReference>
<dbReference type="EMBL" id="JAVRHT010000007">
    <property type="protein sequence ID" value="MDT0631000.1"/>
    <property type="molecule type" value="Genomic_DNA"/>
</dbReference>
<evidence type="ECO:0000256" key="11">
    <source>
        <dbReference type="SAM" id="SignalP"/>
    </source>
</evidence>
<dbReference type="Gene3D" id="2.60.40.1120">
    <property type="entry name" value="Carboxypeptidase-like, regulatory domain"/>
    <property type="match status" value="1"/>
</dbReference>
<evidence type="ECO:0000313" key="14">
    <source>
        <dbReference type="EMBL" id="MDT0631000.1"/>
    </source>
</evidence>
<dbReference type="Proteomes" id="UP001267426">
    <property type="component" value="Unassembled WGS sequence"/>
</dbReference>
<organism evidence="14 15">
    <name type="scientific">Rubrivirga litoralis</name>
    <dbReference type="NCBI Taxonomy" id="3075598"/>
    <lineage>
        <taxon>Bacteria</taxon>
        <taxon>Pseudomonadati</taxon>
        <taxon>Rhodothermota</taxon>
        <taxon>Rhodothermia</taxon>
        <taxon>Rhodothermales</taxon>
        <taxon>Rubricoccaceae</taxon>
        <taxon>Rubrivirga</taxon>
    </lineage>
</organism>
<evidence type="ECO:0000259" key="12">
    <source>
        <dbReference type="Pfam" id="PF00593"/>
    </source>
</evidence>
<keyword evidence="5 11" id="KW-0732">Signal</keyword>
<comment type="subcellular location">
    <subcellularLocation>
        <location evidence="1">Cell outer membrane</location>
        <topology evidence="1">Multi-pass membrane protein</topology>
    </subcellularLocation>
</comment>
<evidence type="ECO:0000256" key="6">
    <source>
        <dbReference type="ARBA" id="ARBA00023077"/>
    </source>
</evidence>
<dbReference type="InterPro" id="IPR039426">
    <property type="entry name" value="TonB-dep_rcpt-like"/>
</dbReference>
<name>A0ABU3BNZ0_9BACT</name>
<dbReference type="InterPro" id="IPR013784">
    <property type="entry name" value="Carb-bd-like_fold"/>
</dbReference>
<sequence>MHHPARVLALVAALAVGGGVCAAQTAPPTAWPEPGGAELTWTDAPLADALYELAEATGLELVFALRLVREVRVSGRYRVGDDPDRALRLLLRDTGVRAERVRHRQYVLIREPLGVREGDGREAYTGTLDGRVVDAETGAPLWGAHVWLVDLGLGSVAGETGTFAVPDLPTGTYAVRVSHVGYQAVRLELDVFPASPRLPPTLRLQAETVETPDAAVVAGPEAPGPAPGVTDLGARQAAAVPYALGEGDLSATLSWLPGLSRTGGASGALVVRGADPSRTRYVRDGVPLYEPWHAFGLFSAFQPEALARVRFHRGSLPAPLGGGLAGVLDVETTDALDGDTARVVGLGAVAARAVADVPLGGAVGVHVGLRRSTLGALLEPGLRLDGGALVLDPTGGRAPGGPEPTVSFDDAAVKVSARLGAQARVDVAGTLGRDDVAVDLDALDRPAPVRPGPDRPALGRMAYGWRTSTLSARYRALYGSRTYLTATAYRSGHGAREERDMAGGAEDVEQTLVDVGVSVGVEHVRSLRHEVEGGVQVAARRVDGADAGGVAAQRATEVAVYAVDTWRPWPSWQLQPGLRAELVADGADVQASLSPRLFARWSPDARLVVRGGVSRQTQAVHRLRGSAGRYDLAASRWVLAGARAPVAVAWQGGVGAEWAPSAALAFSADLYARRSSGLLEPTAPAAADPGVDLDGLLRQYAPHAGRAAGVELAARYLRGPWTLGLSGALARADVRPEVGEPTGGAWRPSRYGRPLTLGLLAERRAGPFTTAVRLDLESGLVRPDGTREGAEVRASAAVGAGLTLLGLRWTALAQVTARPVGADPAPPAVAADGLPLATDARGLPALPLVTLTARW</sequence>
<keyword evidence="9" id="KW-0998">Cell outer membrane</keyword>
<protein>
    <submittedName>
        <fullName evidence="14">TonB-dependent receptor</fullName>
    </submittedName>
</protein>
<feature type="signal peptide" evidence="11">
    <location>
        <begin position="1"/>
        <end position="22"/>
    </location>
</feature>
<dbReference type="SUPFAM" id="SSF56935">
    <property type="entry name" value="Porins"/>
    <property type="match status" value="1"/>
</dbReference>
<keyword evidence="2" id="KW-0813">Transport</keyword>
<accession>A0ABU3BNZ0</accession>
<feature type="domain" description="TonB-dependent receptor-like beta-barrel" evidence="12">
    <location>
        <begin position="465"/>
        <end position="745"/>
    </location>
</feature>
<evidence type="ECO:0000256" key="7">
    <source>
        <dbReference type="ARBA" id="ARBA00023136"/>
    </source>
</evidence>
<comment type="caution">
    <text evidence="14">The sequence shown here is derived from an EMBL/GenBank/DDBJ whole genome shotgun (WGS) entry which is preliminary data.</text>
</comment>
<keyword evidence="6 10" id="KW-0798">TonB box</keyword>
<evidence type="ECO:0000256" key="2">
    <source>
        <dbReference type="ARBA" id="ARBA00022448"/>
    </source>
</evidence>
<dbReference type="Pfam" id="PF13620">
    <property type="entry name" value="CarboxypepD_reg"/>
    <property type="match status" value="1"/>
</dbReference>
<evidence type="ECO:0000259" key="13">
    <source>
        <dbReference type="Pfam" id="PF07715"/>
    </source>
</evidence>
<keyword evidence="15" id="KW-1185">Reference proteome</keyword>
<dbReference type="SUPFAM" id="SSF49452">
    <property type="entry name" value="Starch-binding domain-like"/>
    <property type="match status" value="1"/>
</dbReference>
<reference evidence="14 15" key="1">
    <citation type="submission" date="2023-09" db="EMBL/GenBank/DDBJ databases">
        <authorList>
            <person name="Rey-Velasco X."/>
        </authorList>
    </citation>
    <scope>NUCLEOTIDE SEQUENCE [LARGE SCALE GENOMIC DNA]</scope>
    <source>
        <strain evidence="14 15">F394</strain>
    </source>
</reference>
<evidence type="ECO:0000256" key="10">
    <source>
        <dbReference type="RuleBase" id="RU003357"/>
    </source>
</evidence>
<keyword evidence="8 14" id="KW-0675">Receptor</keyword>
<comment type="similarity">
    <text evidence="10">Belongs to the TonB-dependent receptor family.</text>
</comment>
<gene>
    <name evidence="14" type="ORF">RM540_04490</name>
</gene>
<evidence type="ECO:0000256" key="4">
    <source>
        <dbReference type="ARBA" id="ARBA00022692"/>
    </source>
</evidence>
<evidence type="ECO:0000313" key="15">
    <source>
        <dbReference type="Proteomes" id="UP001267426"/>
    </source>
</evidence>
<evidence type="ECO:0000256" key="9">
    <source>
        <dbReference type="ARBA" id="ARBA00023237"/>
    </source>
</evidence>
<dbReference type="Gene3D" id="2.170.130.10">
    <property type="entry name" value="TonB-dependent receptor, plug domain"/>
    <property type="match status" value="1"/>
</dbReference>
<dbReference type="InterPro" id="IPR012910">
    <property type="entry name" value="Plug_dom"/>
</dbReference>
<dbReference type="PANTHER" id="PTHR30069">
    <property type="entry name" value="TONB-DEPENDENT OUTER MEMBRANE RECEPTOR"/>
    <property type="match status" value="1"/>
</dbReference>
<dbReference type="InterPro" id="IPR037066">
    <property type="entry name" value="Plug_dom_sf"/>
</dbReference>
<keyword evidence="3" id="KW-1134">Transmembrane beta strand</keyword>
<dbReference type="Gene3D" id="2.40.170.20">
    <property type="entry name" value="TonB-dependent receptor, beta-barrel domain"/>
    <property type="match status" value="1"/>
</dbReference>
<evidence type="ECO:0000256" key="8">
    <source>
        <dbReference type="ARBA" id="ARBA00023170"/>
    </source>
</evidence>
<dbReference type="PANTHER" id="PTHR30069:SF29">
    <property type="entry name" value="HEMOGLOBIN AND HEMOGLOBIN-HAPTOGLOBIN-BINDING PROTEIN 1-RELATED"/>
    <property type="match status" value="1"/>
</dbReference>
<dbReference type="Pfam" id="PF07715">
    <property type="entry name" value="Plug"/>
    <property type="match status" value="1"/>
</dbReference>
<keyword evidence="7 10" id="KW-0472">Membrane</keyword>
<proteinExistence type="inferred from homology"/>
<feature type="domain" description="TonB-dependent receptor plug" evidence="13">
    <location>
        <begin position="246"/>
        <end position="326"/>
    </location>
</feature>
<dbReference type="InterPro" id="IPR000531">
    <property type="entry name" value="Beta-barrel_TonB"/>
</dbReference>
<dbReference type="Pfam" id="PF00593">
    <property type="entry name" value="TonB_dep_Rec_b-barrel"/>
    <property type="match status" value="1"/>
</dbReference>
<feature type="chain" id="PRO_5045174827" evidence="11">
    <location>
        <begin position="23"/>
        <end position="855"/>
    </location>
</feature>
<evidence type="ECO:0000256" key="3">
    <source>
        <dbReference type="ARBA" id="ARBA00022452"/>
    </source>
</evidence>
<evidence type="ECO:0000256" key="5">
    <source>
        <dbReference type="ARBA" id="ARBA00022729"/>
    </source>
</evidence>
<keyword evidence="4" id="KW-0812">Transmembrane</keyword>
<dbReference type="Gene3D" id="3.55.50.30">
    <property type="match status" value="1"/>
</dbReference>
<dbReference type="RefSeq" id="WP_311662339.1">
    <property type="nucleotide sequence ID" value="NZ_JAVRHT010000007.1"/>
</dbReference>
<evidence type="ECO:0000256" key="1">
    <source>
        <dbReference type="ARBA" id="ARBA00004571"/>
    </source>
</evidence>